<protein>
    <recommendedName>
        <fullName evidence="2">protein-tyrosine-phosphatase</fullName>
        <ecNumber evidence="2">3.1.3.48</ecNumber>
    </recommendedName>
</protein>
<comment type="caution">
    <text evidence="5">The sequence shown here is derived from an EMBL/GenBank/DDBJ whole genome shotgun (WGS) entry which is preliminary data.</text>
</comment>
<dbReference type="PANTHER" id="PTHR39181:SF1">
    <property type="entry name" value="TYROSINE-PROTEIN PHOSPHATASE YWQE"/>
    <property type="match status" value="1"/>
</dbReference>
<reference evidence="6" key="1">
    <citation type="journal article" date="2019" name="Int. J. Syst. Evol. Microbiol.">
        <title>The Global Catalogue of Microorganisms (GCM) 10K type strain sequencing project: providing services to taxonomists for standard genome sequencing and annotation.</title>
        <authorList>
            <consortium name="The Broad Institute Genomics Platform"/>
            <consortium name="The Broad Institute Genome Sequencing Center for Infectious Disease"/>
            <person name="Wu L."/>
            <person name="Ma J."/>
        </authorList>
    </citation>
    <scope>NUCLEOTIDE SEQUENCE [LARGE SCALE GENOMIC DNA]</scope>
    <source>
        <strain evidence="6">CGMCC 4.7466</strain>
    </source>
</reference>
<gene>
    <name evidence="5" type="ORF">ACFPFU_02235</name>
</gene>
<evidence type="ECO:0000256" key="2">
    <source>
        <dbReference type="ARBA" id="ARBA00013064"/>
    </source>
</evidence>
<dbReference type="EC" id="3.1.3.48" evidence="2"/>
<keyword evidence="3" id="KW-0378">Hydrolase</keyword>
<name>A0ABV9SVY8_9BACT</name>
<dbReference type="SUPFAM" id="SSF89550">
    <property type="entry name" value="PHP domain-like"/>
    <property type="match status" value="1"/>
</dbReference>
<dbReference type="Gene3D" id="3.20.20.140">
    <property type="entry name" value="Metal-dependent hydrolases"/>
    <property type="match status" value="1"/>
</dbReference>
<keyword evidence="6" id="KW-1185">Reference proteome</keyword>
<proteinExistence type="inferred from homology"/>
<organism evidence="5 6">
    <name type="scientific">Negadavirga shengliensis</name>
    <dbReference type="NCBI Taxonomy" id="1389218"/>
    <lineage>
        <taxon>Bacteria</taxon>
        <taxon>Pseudomonadati</taxon>
        <taxon>Bacteroidota</taxon>
        <taxon>Cytophagia</taxon>
        <taxon>Cytophagales</taxon>
        <taxon>Cyclobacteriaceae</taxon>
        <taxon>Negadavirga</taxon>
    </lineage>
</organism>
<dbReference type="InterPro" id="IPR016667">
    <property type="entry name" value="Caps_polysacc_synth_CpsB/CapC"/>
</dbReference>
<evidence type="ECO:0000313" key="6">
    <source>
        <dbReference type="Proteomes" id="UP001595818"/>
    </source>
</evidence>
<dbReference type="Proteomes" id="UP001595818">
    <property type="component" value="Unassembled WGS sequence"/>
</dbReference>
<dbReference type="InterPro" id="IPR016195">
    <property type="entry name" value="Pol/histidinol_Pase-like"/>
</dbReference>
<evidence type="ECO:0000313" key="5">
    <source>
        <dbReference type="EMBL" id="MFC4870488.1"/>
    </source>
</evidence>
<comment type="similarity">
    <text evidence="1">Belongs to the metallo-dependent hydrolases superfamily. CpsB/CapC family.</text>
</comment>
<dbReference type="Pfam" id="PF19567">
    <property type="entry name" value="CpsB_CapC"/>
    <property type="match status" value="1"/>
</dbReference>
<dbReference type="PANTHER" id="PTHR39181">
    <property type="entry name" value="TYROSINE-PROTEIN PHOSPHATASE YWQE"/>
    <property type="match status" value="1"/>
</dbReference>
<accession>A0ABV9SVY8</accession>
<dbReference type="EMBL" id="JBHSJJ010000001">
    <property type="protein sequence ID" value="MFC4870488.1"/>
    <property type="molecule type" value="Genomic_DNA"/>
</dbReference>
<sequence length="250" mass="28876">MSIFNIFSKYKKPEATFLDLQWMQADMHSHLIPGIDDGAQDLDEAVELVSRLQGYGLKKLITTPHVMSEFYRNTPEVIQNGLATLRQAVTAAGIEIELEAAAEYYLDEVFFEKVEKNERLLSFGENKMVLVETGFISKPHILLETFFRMEMAGYQPVFAHPERYIYLHQDSALLEALAERNIPFQMNLLSLAGYYSKPVKKFSEKIIDMKLVKLVGTDCHNKRYLNALETLPQEKYYHKLVSLDLWNTNL</sequence>
<evidence type="ECO:0000256" key="3">
    <source>
        <dbReference type="ARBA" id="ARBA00022801"/>
    </source>
</evidence>
<evidence type="ECO:0000256" key="4">
    <source>
        <dbReference type="ARBA" id="ARBA00051722"/>
    </source>
</evidence>
<evidence type="ECO:0000256" key="1">
    <source>
        <dbReference type="ARBA" id="ARBA00005750"/>
    </source>
</evidence>
<dbReference type="RefSeq" id="WP_377061070.1">
    <property type="nucleotide sequence ID" value="NZ_JBHSJJ010000001.1"/>
</dbReference>
<comment type="catalytic activity">
    <reaction evidence="4">
        <text>O-phospho-L-tyrosyl-[protein] + H2O = L-tyrosyl-[protein] + phosphate</text>
        <dbReference type="Rhea" id="RHEA:10684"/>
        <dbReference type="Rhea" id="RHEA-COMP:10136"/>
        <dbReference type="Rhea" id="RHEA-COMP:20101"/>
        <dbReference type="ChEBI" id="CHEBI:15377"/>
        <dbReference type="ChEBI" id="CHEBI:43474"/>
        <dbReference type="ChEBI" id="CHEBI:46858"/>
        <dbReference type="ChEBI" id="CHEBI:61978"/>
        <dbReference type="EC" id="3.1.3.48"/>
    </reaction>
</comment>